<dbReference type="Proteomes" id="UP000269945">
    <property type="component" value="Unassembled WGS sequence"/>
</dbReference>
<gene>
    <name evidence="1" type="ORF">BN2614_LOCUS4</name>
</gene>
<evidence type="ECO:0000313" key="1">
    <source>
        <dbReference type="EMBL" id="VCX31434.1"/>
    </source>
</evidence>
<protein>
    <submittedName>
        <fullName evidence="1">Uncharacterized protein</fullName>
    </submittedName>
</protein>
<evidence type="ECO:0000313" key="2">
    <source>
        <dbReference type="Proteomes" id="UP000269945"/>
    </source>
</evidence>
<feature type="non-terminal residue" evidence="1">
    <location>
        <position position="215"/>
    </location>
</feature>
<sequence length="215" mass="22601">ATGYAAFPLCTRPSVTRGGLGLTEATSGNRAGGRVQSPVRCAAAGDSARGVCRQRPGGGLLHSLRLLAAIKPALGGALHHASWECLLCVFLVSEESGYRFFTLWIPTALAAPVVLARALAPANARNANAFPAKRVVAPAARWAVPSAPRAAFAKGRRTSAAAVPDPRDPVSDVNRATSVNLQCFFGAFCFGYKPDQVATFLVSPYKVRELHNKSC</sequence>
<accession>A0A9X9M3V7</accession>
<proteinExistence type="predicted"/>
<name>A0A9X9M3V7_GULGU</name>
<dbReference type="EMBL" id="CYRY02041340">
    <property type="protein sequence ID" value="VCX31434.1"/>
    <property type="molecule type" value="Genomic_DNA"/>
</dbReference>
<organism evidence="1 2">
    <name type="scientific">Gulo gulo</name>
    <name type="common">Wolverine</name>
    <name type="synonym">Gluton</name>
    <dbReference type="NCBI Taxonomy" id="48420"/>
    <lineage>
        <taxon>Eukaryota</taxon>
        <taxon>Metazoa</taxon>
        <taxon>Chordata</taxon>
        <taxon>Craniata</taxon>
        <taxon>Vertebrata</taxon>
        <taxon>Euteleostomi</taxon>
        <taxon>Mammalia</taxon>
        <taxon>Eutheria</taxon>
        <taxon>Laurasiatheria</taxon>
        <taxon>Carnivora</taxon>
        <taxon>Caniformia</taxon>
        <taxon>Musteloidea</taxon>
        <taxon>Mustelidae</taxon>
        <taxon>Guloninae</taxon>
        <taxon>Gulo</taxon>
    </lineage>
</organism>
<keyword evidence="2" id="KW-1185">Reference proteome</keyword>
<reference evidence="1 2" key="1">
    <citation type="submission" date="2018-10" db="EMBL/GenBank/DDBJ databases">
        <authorList>
            <person name="Ekblom R."/>
            <person name="Jareborg N."/>
        </authorList>
    </citation>
    <scope>NUCLEOTIDE SEQUENCE [LARGE SCALE GENOMIC DNA]</scope>
    <source>
        <tissue evidence="1">Muscle</tissue>
    </source>
</reference>
<dbReference type="AlphaFoldDB" id="A0A9X9M3V7"/>
<comment type="caution">
    <text evidence="1">The sequence shown here is derived from an EMBL/GenBank/DDBJ whole genome shotgun (WGS) entry which is preliminary data.</text>
</comment>